<keyword evidence="2" id="KW-1185">Reference proteome</keyword>
<organism evidence="1 2">
    <name type="scientific">Mugilogobius chulae</name>
    <name type="common">yellowstripe goby</name>
    <dbReference type="NCBI Taxonomy" id="88201"/>
    <lineage>
        <taxon>Eukaryota</taxon>
        <taxon>Metazoa</taxon>
        <taxon>Chordata</taxon>
        <taxon>Craniata</taxon>
        <taxon>Vertebrata</taxon>
        <taxon>Euteleostomi</taxon>
        <taxon>Actinopterygii</taxon>
        <taxon>Neopterygii</taxon>
        <taxon>Teleostei</taxon>
        <taxon>Neoteleostei</taxon>
        <taxon>Acanthomorphata</taxon>
        <taxon>Gobiaria</taxon>
        <taxon>Gobiiformes</taxon>
        <taxon>Gobioidei</taxon>
        <taxon>Gobiidae</taxon>
        <taxon>Gobionellinae</taxon>
        <taxon>Mugilogobius</taxon>
    </lineage>
</organism>
<evidence type="ECO:0000313" key="1">
    <source>
        <dbReference type="EMBL" id="KAK7904875.1"/>
    </source>
</evidence>
<reference evidence="2" key="1">
    <citation type="submission" date="2024-04" db="EMBL/GenBank/DDBJ databases">
        <title>Salinicola lusitanus LLJ914,a marine bacterium isolated from the Okinawa Trough.</title>
        <authorList>
            <person name="Li J."/>
        </authorList>
    </citation>
    <scope>NUCLEOTIDE SEQUENCE [LARGE SCALE GENOMIC DNA]</scope>
</reference>
<protein>
    <submittedName>
        <fullName evidence="1">Uncharacterized protein</fullName>
    </submittedName>
</protein>
<name>A0AAW0NND8_9GOBI</name>
<dbReference type="Proteomes" id="UP001460270">
    <property type="component" value="Unassembled WGS sequence"/>
</dbReference>
<dbReference type="EMBL" id="JBBPFD010000012">
    <property type="protein sequence ID" value="KAK7904875.1"/>
    <property type="molecule type" value="Genomic_DNA"/>
</dbReference>
<comment type="caution">
    <text evidence="1">The sequence shown here is derived from an EMBL/GenBank/DDBJ whole genome shotgun (WGS) entry which is preliminary data.</text>
</comment>
<proteinExistence type="predicted"/>
<gene>
    <name evidence="1" type="ORF">WMY93_017482</name>
</gene>
<dbReference type="AlphaFoldDB" id="A0AAW0NND8"/>
<evidence type="ECO:0000313" key="2">
    <source>
        <dbReference type="Proteomes" id="UP001460270"/>
    </source>
</evidence>
<accession>A0AAW0NND8</accession>
<sequence>MSLLNSQREYELTHTKSQTAFDRWMDIEDAIMSQVDYEFPSPPDTLPPNVIWGPLPWESGINYLTKTEVTETNMEDQSAANESPSNELVPELDEVQKTTDSTFQQETPANNTILSKELEAPSAIVEEEKIQGEMYLQLTPVANRIINPAEFSDVLADNDTERHLFDSSLVEKMTSRKRWKSHLKGCLTKSKEASSSLKMSRRRRRTDDMNPSLCLSVAPCLLFLWNLDLTAQVRSQKPYSFELQLLTALWLLNLMLDRNILRLYPSPVLQSPSHPHLHHLQVPPVGEGHMELHTRNRMVIDAVLQKRSLSWRKETDDNQVQVEQVVVVHWESSASLPVNPHLERCSKRQVSSPVQAAGSSIKKPLRCTCEYGALT</sequence>